<dbReference type="PROSITE" id="PS51374">
    <property type="entry name" value="NDPK_LIKE"/>
    <property type="match status" value="2"/>
</dbReference>
<evidence type="ECO:0000313" key="6">
    <source>
        <dbReference type="Proteomes" id="UP000001593"/>
    </source>
</evidence>
<dbReference type="Pfam" id="PF00334">
    <property type="entry name" value="NDK"/>
    <property type="match status" value="3"/>
</dbReference>
<dbReference type="Gene3D" id="3.40.30.10">
    <property type="entry name" value="Glutaredoxin"/>
    <property type="match status" value="1"/>
</dbReference>
<dbReference type="InterPro" id="IPR036249">
    <property type="entry name" value="Thioredoxin-like_sf"/>
</dbReference>
<evidence type="ECO:0000256" key="2">
    <source>
        <dbReference type="RuleBase" id="RU004011"/>
    </source>
</evidence>
<dbReference type="InterPro" id="IPR013766">
    <property type="entry name" value="Thioredoxin_domain"/>
</dbReference>
<name>A7S268_NEMVE</name>
<dbReference type="HOGENOM" id="CLU_016708_1_0_1"/>
<feature type="region of interest" description="Disordered" evidence="3">
    <location>
        <begin position="557"/>
        <end position="611"/>
    </location>
</feature>
<proteinExistence type="inferred from homology"/>
<comment type="similarity">
    <text evidence="1 2">Belongs to the NDK family.</text>
</comment>
<feature type="compositionally biased region" description="Basic and acidic residues" evidence="3">
    <location>
        <begin position="590"/>
        <end position="611"/>
    </location>
</feature>
<dbReference type="GO" id="GO:0006183">
    <property type="term" value="P:GTP biosynthetic process"/>
    <property type="evidence" value="ECO:0007669"/>
    <property type="project" value="InterPro"/>
</dbReference>
<dbReference type="eggNOG" id="KOG0907">
    <property type="taxonomic scope" value="Eukaryota"/>
</dbReference>
<keyword evidence="6" id="KW-1185">Reference proteome</keyword>
<dbReference type="GO" id="GO:0004550">
    <property type="term" value="F:nucleoside diphosphate kinase activity"/>
    <property type="evidence" value="ECO:0007669"/>
    <property type="project" value="InterPro"/>
</dbReference>
<dbReference type="SMART" id="SM00562">
    <property type="entry name" value="NDK"/>
    <property type="match status" value="3"/>
</dbReference>
<dbReference type="InterPro" id="IPR051766">
    <property type="entry name" value="TXND_domain-containing"/>
</dbReference>
<feature type="domain" description="Nucleoside diphosphate kinase-like" evidence="4">
    <location>
        <begin position="284"/>
        <end position="418"/>
    </location>
</feature>
<evidence type="ECO:0000256" key="3">
    <source>
        <dbReference type="SAM" id="MobiDB-lite"/>
    </source>
</evidence>
<accession>A7S268</accession>
<dbReference type="PhylomeDB" id="A7S268"/>
<dbReference type="PRINTS" id="PR01243">
    <property type="entry name" value="NUCDPKINASE"/>
</dbReference>
<organism evidence="5 6">
    <name type="scientific">Nematostella vectensis</name>
    <name type="common">Starlet sea anemone</name>
    <dbReference type="NCBI Taxonomy" id="45351"/>
    <lineage>
        <taxon>Eukaryota</taxon>
        <taxon>Metazoa</taxon>
        <taxon>Cnidaria</taxon>
        <taxon>Anthozoa</taxon>
        <taxon>Hexacorallia</taxon>
        <taxon>Actiniaria</taxon>
        <taxon>Edwardsiidae</taxon>
        <taxon>Nematostella</taxon>
    </lineage>
</organism>
<feature type="domain" description="Nucleoside diphosphate kinase-like" evidence="4">
    <location>
        <begin position="126"/>
        <end position="274"/>
    </location>
</feature>
<dbReference type="EMBL" id="DS469567">
    <property type="protein sequence ID" value="EDO42234.1"/>
    <property type="molecule type" value="Genomic_DNA"/>
</dbReference>
<dbReference type="InParanoid" id="A7S268"/>
<dbReference type="InterPro" id="IPR034907">
    <property type="entry name" value="NDK-like_dom"/>
</dbReference>
<feature type="domain" description="Nucleoside diphosphate kinase-like" evidence="4">
    <location>
        <begin position="419"/>
        <end position="558"/>
    </location>
</feature>
<dbReference type="CDD" id="cd04416">
    <property type="entry name" value="NDPk_TX"/>
    <property type="match status" value="3"/>
</dbReference>
<dbReference type="InterPro" id="IPR001564">
    <property type="entry name" value="Nucleoside_diP_kinase"/>
</dbReference>
<dbReference type="OMA" id="ERQHVSQ"/>
<feature type="non-terminal residue" evidence="5">
    <location>
        <position position="611"/>
    </location>
</feature>
<dbReference type="InterPro" id="IPR036850">
    <property type="entry name" value="NDK-like_dom_sf"/>
</dbReference>
<feature type="compositionally biased region" description="Basic and acidic residues" evidence="3">
    <location>
        <begin position="561"/>
        <end position="583"/>
    </location>
</feature>
<evidence type="ECO:0000259" key="4">
    <source>
        <dbReference type="SMART" id="SM00562"/>
    </source>
</evidence>
<dbReference type="PANTHER" id="PTHR46135">
    <property type="entry name" value="NME/NM23 FAMILY MEMBER 8"/>
    <property type="match status" value="1"/>
</dbReference>
<dbReference type="STRING" id="45351.A7S268"/>
<sequence length="611" mass="68173">VVDAYSEWCGPCKAIISSLKRLKNEIGDDLLIFAMAETDSIDSLEKYRMRSQPTFLFYAAGTLVNVIRGCHCPKLLKTIRKELDHEHKVLEGNAERKVVKEEKKEEITPEEEEEEIGKTHDFHLPKQVTVAVIKPDAVKAGLVEEIIRKVEEAGIEVLKMEERTLTREEAAEFYKQHEGTEHFDQLVEFMSSGPLMTLALSKAGETPEALEGVIDNFRELIGPKDVNVAKEEAPNSLRAMYGTDTVMNAVHGCDSNESAARELAFFFPDFAAPTVANKRKKRQLQRTLALIRPDALRSRRESIMSKIQEAGFEIAMSKEMHLTREQAEEFYSEHKDQEFFDTLVTNMSSGPMMALCLAREDAIEGWRGMLGPKEVEKAKDEAPESLRAQFQVEDSPINPLHGSDTAENAEKEIQKFFPMQSTVAVIKPEVEPDQRELIKQRIKEAGFKIQLQKEVTLSKELASQFYHEHEGKDFFEGLTDYMSSGPTMFMVLSKEDAVSGWRSLMGPVDPEQAKEMAPESIRAALGKDVMKNVVHGPSDPEKAGKVIKEFFPEAKILPDGTVKKVQPDKAEEGQEGGESKPADGEAAASEETKPEGEGGEEAKPAEGEGGQ</sequence>
<evidence type="ECO:0000256" key="1">
    <source>
        <dbReference type="PROSITE-ProRule" id="PRU00706"/>
    </source>
</evidence>
<dbReference type="PANTHER" id="PTHR46135:SF3">
    <property type="entry name" value="NME_NM23 FAMILY MEMBER 8"/>
    <property type="match status" value="1"/>
</dbReference>
<dbReference type="eggNOG" id="KOG0888">
    <property type="taxonomic scope" value="Eukaryota"/>
</dbReference>
<dbReference type="Gene3D" id="3.30.70.141">
    <property type="entry name" value="Nucleoside diphosphate kinase-like domain"/>
    <property type="match status" value="3"/>
</dbReference>
<protein>
    <recommendedName>
        <fullName evidence="4">Nucleoside diphosphate kinase-like domain-containing protein</fullName>
    </recommendedName>
</protein>
<dbReference type="AlphaFoldDB" id="A7S268"/>
<dbReference type="Pfam" id="PF00085">
    <property type="entry name" value="Thioredoxin"/>
    <property type="match status" value="1"/>
</dbReference>
<evidence type="ECO:0000313" key="5">
    <source>
        <dbReference type="EMBL" id="EDO42234.1"/>
    </source>
</evidence>
<dbReference type="GO" id="GO:0006228">
    <property type="term" value="P:UTP biosynthetic process"/>
    <property type="evidence" value="ECO:0007669"/>
    <property type="project" value="InterPro"/>
</dbReference>
<comment type="caution">
    <text evidence="1">Lacks conserved residue(s) required for the propagation of feature annotation.</text>
</comment>
<gene>
    <name evidence="5" type="ORF">NEMVEDRAFT_v1g101462</name>
</gene>
<dbReference type="GO" id="GO:0006241">
    <property type="term" value="P:CTP biosynthetic process"/>
    <property type="evidence" value="ECO:0007669"/>
    <property type="project" value="InterPro"/>
</dbReference>
<dbReference type="SUPFAM" id="SSF52833">
    <property type="entry name" value="Thioredoxin-like"/>
    <property type="match status" value="1"/>
</dbReference>
<reference evidence="5 6" key="1">
    <citation type="journal article" date="2007" name="Science">
        <title>Sea anemone genome reveals ancestral eumetazoan gene repertoire and genomic organization.</title>
        <authorList>
            <person name="Putnam N.H."/>
            <person name="Srivastava M."/>
            <person name="Hellsten U."/>
            <person name="Dirks B."/>
            <person name="Chapman J."/>
            <person name="Salamov A."/>
            <person name="Terry A."/>
            <person name="Shapiro H."/>
            <person name="Lindquist E."/>
            <person name="Kapitonov V.V."/>
            <person name="Jurka J."/>
            <person name="Genikhovich G."/>
            <person name="Grigoriev I.V."/>
            <person name="Lucas S.M."/>
            <person name="Steele R.E."/>
            <person name="Finnerty J.R."/>
            <person name="Technau U."/>
            <person name="Martindale M.Q."/>
            <person name="Rokhsar D.S."/>
        </authorList>
    </citation>
    <scope>NUCLEOTIDE SEQUENCE [LARGE SCALE GENOMIC DNA]</scope>
    <source>
        <strain evidence="6">CH2 X CH6</strain>
    </source>
</reference>
<dbReference type="SUPFAM" id="SSF54919">
    <property type="entry name" value="Nucleoside diphosphate kinase, NDK"/>
    <property type="match status" value="3"/>
</dbReference>
<dbReference type="Proteomes" id="UP000001593">
    <property type="component" value="Unassembled WGS sequence"/>
</dbReference>